<evidence type="ECO:0000256" key="3">
    <source>
        <dbReference type="ARBA" id="ARBA00021704"/>
    </source>
</evidence>
<evidence type="ECO:0000256" key="1">
    <source>
        <dbReference type="ARBA" id="ARBA00004123"/>
    </source>
</evidence>
<keyword evidence="4" id="KW-0819">tRNA processing</keyword>
<comment type="subcellular location">
    <subcellularLocation>
        <location evidence="1">Nucleus</location>
    </subcellularLocation>
</comment>
<dbReference type="PANTHER" id="PTHR12945:SF0">
    <property type="entry name" value="TRNA (ADENINE(58)-N(1))-METHYLTRANSFERASE NON-CATALYTIC SUBUNIT TRM6"/>
    <property type="match status" value="1"/>
</dbReference>
<feature type="region of interest" description="Disordered" evidence="7">
    <location>
        <begin position="421"/>
        <end position="441"/>
    </location>
</feature>
<dbReference type="AlphaFoldDB" id="A0A8H5FXL3"/>
<keyword evidence="9" id="KW-1185">Reference proteome</keyword>
<dbReference type="Pfam" id="PF04189">
    <property type="entry name" value="Gcd10p"/>
    <property type="match status" value="1"/>
</dbReference>
<gene>
    <name evidence="8" type="ORF">D9756_005903</name>
</gene>
<dbReference type="GO" id="GO:0031515">
    <property type="term" value="C:tRNA (m1A) methyltransferase complex"/>
    <property type="evidence" value="ECO:0007669"/>
    <property type="project" value="InterPro"/>
</dbReference>
<accession>A0A8H5FXL3</accession>
<reference evidence="8 9" key="1">
    <citation type="journal article" date="2020" name="ISME J.">
        <title>Uncovering the hidden diversity of litter-decomposition mechanisms in mushroom-forming fungi.</title>
        <authorList>
            <person name="Floudas D."/>
            <person name="Bentzer J."/>
            <person name="Ahren D."/>
            <person name="Johansson T."/>
            <person name="Persson P."/>
            <person name="Tunlid A."/>
        </authorList>
    </citation>
    <scope>NUCLEOTIDE SEQUENCE [LARGE SCALE GENOMIC DNA]</scope>
    <source>
        <strain evidence="8 9">CBS 146.42</strain>
    </source>
</reference>
<organism evidence="8 9">
    <name type="scientific">Leucocoprinus leucothites</name>
    <dbReference type="NCBI Taxonomy" id="201217"/>
    <lineage>
        <taxon>Eukaryota</taxon>
        <taxon>Fungi</taxon>
        <taxon>Dikarya</taxon>
        <taxon>Basidiomycota</taxon>
        <taxon>Agaricomycotina</taxon>
        <taxon>Agaricomycetes</taxon>
        <taxon>Agaricomycetidae</taxon>
        <taxon>Agaricales</taxon>
        <taxon>Agaricineae</taxon>
        <taxon>Agaricaceae</taxon>
        <taxon>Leucocoprinus</taxon>
    </lineage>
</organism>
<dbReference type="Proteomes" id="UP000559027">
    <property type="component" value="Unassembled WGS sequence"/>
</dbReference>
<dbReference type="GO" id="GO:0030488">
    <property type="term" value="P:tRNA methylation"/>
    <property type="evidence" value="ECO:0007669"/>
    <property type="project" value="InterPro"/>
</dbReference>
<keyword evidence="5" id="KW-0539">Nucleus</keyword>
<dbReference type="GO" id="GO:0005634">
    <property type="term" value="C:nucleus"/>
    <property type="evidence" value="ECO:0007669"/>
    <property type="project" value="UniProtKB-SubCell"/>
</dbReference>
<sequence length="469" mass="53028">MPPKTKHRKDTSSHQYDLRDVVIQAGDCVLVQLPSGDITGVKVDSNSTATIKKFGSFHTNELIGQKYGNAYEIQGKRLKVLPPRTLQEVEDTEATNEYINDGEFVQPLTITEIQALKEAGVHATDIIKKQIELHSSYSLKTEYSKEKYKKRKEVKYFRTFITIPPTLNNVCEYWFLKDQARIRDIRVDTLSQLLNLANVKPGGRYIVVDDASGLVVSAMLERMGGEGRIITIHDSESPPPYPVMTNMNFSPETISILSSLNWATADEEYTPILPPTEVETTDAKSERQKSRLNKRKAMTNHLFSTRKELFDGEFDGLILATQYDPYSIIEKYAQYLGGSANLVVHSPYPQILADLQTKLRNYPEWLSPSLTESWLRRYQVLPGRTHPLMNMSGSGGYLLHVIRVYDDPEASYTKLYRHRNKKTKADAGDSSTPVIEGSSTLSTPVVSLDEGSYHNEMQMTEDVKLSTTM</sequence>
<proteinExistence type="inferred from homology"/>
<comment type="similarity">
    <text evidence="2">Belongs to the TRM6/GCD10 family.</text>
</comment>
<evidence type="ECO:0000313" key="8">
    <source>
        <dbReference type="EMBL" id="KAF5352452.1"/>
    </source>
</evidence>
<name>A0A8H5FXL3_9AGAR</name>
<dbReference type="PANTHER" id="PTHR12945">
    <property type="entry name" value="TRANSLATION INITIATION FACTOR EIF3-RELATED"/>
    <property type="match status" value="1"/>
</dbReference>
<protein>
    <recommendedName>
        <fullName evidence="3">tRNA (adenine(58)-N(1))-methyltransferase non-catalytic subunit TRM6</fullName>
    </recommendedName>
    <alternativeName>
        <fullName evidence="6">tRNA(m1A58)-methyltransferase subunit TRM6</fullName>
    </alternativeName>
</protein>
<evidence type="ECO:0000256" key="2">
    <source>
        <dbReference type="ARBA" id="ARBA00008320"/>
    </source>
</evidence>
<evidence type="ECO:0000256" key="6">
    <source>
        <dbReference type="ARBA" id="ARBA00032319"/>
    </source>
</evidence>
<feature type="compositionally biased region" description="Polar residues" evidence="7">
    <location>
        <begin position="429"/>
        <end position="441"/>
    </location>
</feature>
<evidence type="ECO:0000256" key="7">
    <source>
        <dbReference type="SAM" id="MobiDB-lite"/>
    </source>
</evidence>
<dbReference type="EMBL" id="JAACJO010000011">
    <property type="protein sequence ID" value="KAF5352452.1"/>
    <property type="molecule type" value="Genomic_DNA"/>
</dbReference>
<evidence type="ECO:0000256" key="5">
    <source>
        <dbReference type="ARBA" id="ARBA00023242"/>
    </source>
</evidence>
<dbReference type="InterPro" id="IPR017423">
    <property type="entry name" value="TRM6"/>
</dbReference>
<dbReference type="OrthoDB" id="10254665at2759"/>
<comment type="caution">
    <text evidence="8">The sequence shown here is derived from an EMBL/GenBank/DDBJ whole genome shotgun (WGS) entry which is preliminary data.</text>
</comment>
<evidence type="ECO:0000256" key="4">
    <source>
        <dbReference type="ARBA" id="ARBA00022694"/>
    </source>
</evidence>
<dbReference type="Gene3D" id="3.10.330.20">
    <property type="match status" value="1"/>
</dbReference>
<evidence type="ECO:0000313" key="9">
    <source>
        <dbReference type="Proteomes" id="UP000559027"/>
    </source>
</evidence>